<dbReference type="Pfam" id="PF04134">
    <property type="entry name" value="DCC1-like"/>
    <property type="match status" value="1"/>
</dbReference>
<evidence type="ECO:0000313" key="1">
    <source>
        <dbReference type="EMBL" id="MFC0562426.1"/>
    </source>
</evidence>
<dbReference type="PANTHER" id="PTHR33639:SF2">
    <property type="entry name" value="DUF393 DOMAIN-CONTAINING PROTEIN"/>
    <property type="match status" value="1"/>
</dbReference>
<proteinExistence type="predicted"/>
<dbReference type="Proteomes" id="UP001589833">
    <property type="component" value="Unassembled WGS sequence"/>
</dbReference>
<dbReference type="InterPro" id="IPR052927">
    <property type="entry name" value="DCC_oxidoreductase"/>
</dbReference>
<dbReference type="EMBL" id="JBHLTR010000131">
    <property type="protein sequence ID" value="MFC0562426.1"/>
    <property type="molecule type" value="Genomic_DNA"/>
</dbReference>
<dbReference type="InterPro" id="IPR007263">
    <property type="entry name" value="DCC1-like"/>
</dbReference>
<sequence length="130" mass="15382">MAKIILFDGICNFCNDSVQFIIKRDPDGLFVFASLQGEKGKEILRQRNVPPQVESLVLIEGDRYYVKSTAALRICMFLRGGWKLLQIFMIVPRPCRDWFYDVFAKNRYKWFGKKEVCERPSIDFRSRFLE</sequence>
<name>A0ABV6NNU0_9BACI</name>
<dbReference type="RefSeq" id="WP_273844767.1">
    <property type="nucleotide sequence ID" value="NZ_JAQQWT010000010.1"/>
</dbReference>
<reference evidence="1 2" key="1">
    <citation type="submission" date="2024-09" db="EMBL/GenBank/DDBJ databases">
        <authorList>
            <person name="Sun Q."/>
            <person name="Mori K."/>
        </authorList>
    </citation>
    <scope>NUCLEOTIDE SEQUENCE [LARGE SCALE GENOMIC DNA]</scope>
    <source>
        <strain evidence="1 2">NCAIM B.02301</strain>
    </source>
</reference>
<evidence type="ECO:0000313" key="2">
    <source>
        <dbReference type="Proteomes" id="UP001589833"/>
    </source>
</evidence>
<accession>A0ABV6NNU0</accession>
<gene>
    <name evidence="1" type="ORF">ACFFH4_26720</name>
</gene>
<comment type="caution">
    <text evidence="1">The sequence shown here is derived from an EMBL/GenBank/DDBJ whole genome shotgun (WGS) entry which is preliminary data.</text>
</comment>
<organism evidence="1 2">
    <name type="scientific">Halalkalibacter alkalisediminis</name>
    <dbReference type="NCBI Taxonomy" id="935616"/>
    <lineage>
        <taxon>Bacteria</taxon>
        <taxon>Bacillati</taxon>
        <taxon>Bacillota</taxon>
        <taxon>Bacilli</taxon>
        <taxon>Bacillales</taxon>
        <taxon>Bacillaceae</taxon>
        <taxon>Halalkalibacter</taxon>
    </lineage>
</organism>
<keyword evidence="2" id="KW-1185">Reference proteome</keyword>
<protein>
    <submittedName>
        <fullName evidence="1">Thiol-disulfide oxidoreductase DCC family protein</fullName>
    </submittedName>
</protein>
<dbReference type="PANTHER" id="PTHR33639">
    <property type="entry name" value="THIOL-DISULFIDE OXIDOREDUCTASE DCC"/>
    <property type="match status" value="1"/>
</dbReference>